<name>A0A923SSI0_9FIRM</name>
<dbReference type="EMBL" id="JACRYT010000012">
    <property type="protein sequence ID" value="MBC6680399.1"/>
    <property type="molecule type" value="Genomic_DNA"/>
</dbReference>
<evidence type="ECO:0000313" key="1">
    <source>
        <dbReference type="EMBL" id="MBC6680399.1"/>
    </source>
</evidence>
<reference evidence="1" key="1">
    <citation type="submission" date="2020-08" db="EMBL/GenBank/DDBJ databases">
        <title>Genome public.</title>
        <authorList>
            <person name="Liu C."/>
            <person name="Sun Q."/>
        </authorList>
    </citation>
    <scope>NUCLEOTIDE SEQUENCE</scope>
    <source>
        <strain evidence="1">BX12</strain>
    </source>
</reference>
<comment type="caution">
    <text evidence="1">The sequence shown here is derived from an EMBL/GenBank/DDBJ whole genome shotgun (WGS) entry which is preliminary data.</text>
</comment>
<dbReference type="RefSeq" id="WP_187303496.1">
    <property type="nucleotide sequence ID" value="NZ_JACRYT010000012.1"/>
</dbReference>
<organism evidence="1 2">
    <name type="scientific">Zhenpiania hominis</name>
    <dbReference type="NCBI Taxonomy" id="2763644"/>
    <lineage>
        <taxon>Bacteria</taxon>
        <taxon>Bacillati</taxon>
        <taxon>Bacillota</taxon>
        <taxon>Clostridia</taxon>
        <taxon>Peptostreptococcales</taxon>
        <taxon>Anaerovoracaceae</taxon>
        <taxon>Zhenpiania</taxon>
    </lineage>
</organism>
<protein>
    <submittedName>
        <fullName evidence="1">Uncharacterized protein</fullName>
    </submittedName>
</protein>
<dbReference type="Proteomes" id="UP000602647">
    <property type="component" value="Unassembled WGS sequence"/>
</dbReference>
<accession>A0A923SSI0</accession>
<keyword evidence="2" id="KW-1185">Reference proteome</keyword>
<sequence>MKVALESYREMRAGIVRADVDPVPLREDDRKKGGTAELSVLCRKGRFFYTVNHEGKGE</sequence>
<gene>
    <name evidence="1" type="ORF">H9L42_11275</name>
</gene>
<evidence type="ECO:0000313" key="2">
    <source>
        <dbReference type="Proteomes" id="UP000602647"/>
    </source>
</evidence>
<proteinExistence type="predicted"/>
<dbReference type="AlphaFoldDB" id="A0A923SSI0"/>